<name>A0ABQ0K0S7_9BACT</name>
<evidence type="ECO:0000256" key="2">
    <source>
        <dbReference type="ARBA" id="ARBA00022803"/>
    </source>
</evidence>
<feature type="transmembrane region" description="Helical" evidence="4">
    <location>
        <begin position="223"/>
        <end position="253"/>
    </location>
</feature>
<sequence>MKRRLRIFCLLLPFFISIFVYLNCLQHSFVYDDESTVINNYFIRHWGNFPNLFTSKYFILSAELTYRPVVTLSYFIDYTFWHLNPLGYHLTNILLHAVNSTLFFVFVFRVLKKRTTALIAALFFSSFPLFSEVVNAVGFREDLLAFLFLILAFIFYLKAVSTHFRGRHNVFLFVYREANSQGICITTPLPPPSKGGERGEIIKFQNVQRDTEQLPKARQTGYVFYYPLSLLCYFLSLFSKEMAITLPVLIVLYDLIFQRLLSKNDALTVSPLGKGRNGGIRFTYLKAKIIHYYVGYFLVTMFYILTRFFFLHNPQELHVPYPRDSIFINFLTMTHVLAYYVKLLFLPFKLNADYVVPFSTSFLKISFWLSSLLFIAIGICTFRLRSQHKYIFFFILWLFVTLIPVMNIIPLGNIMAERYLYLPGAGFCMIVASLLSKRRSNYSATNLKEIGSHPLPDLLRGGKLLSSLYPSPLPAGGGGIRRGGFSPFFNGTGSLFVFIVFFILMGNAYLTFKRNNDWKDGLQLWSKAVLTSPNSFRAHINLGNAYEKRGFNASALEEYNKALIIDPNDADVYNNIGIYYDKMNLFEGAIQYYKKCLNIGTKHAKAYNNLGVVLTKQKKLDDAVQSFKQAISVNPLYPDAHNNLGIAYYRKGLMDEAEREFKLTISIEPYHAEAHNDLGILYNDKHLYDDAIHEFETAIRIRPDYANAHMNLGAVVLKYRKNRDTALFHLKESLKLDPQQEQADGIKKLIQQLEDTTE</sequence>
<keyword evidence="4" id="KW-0472">Membrane</keyword>
<gene>
    <name evidence="5" type="ORF">BROSI_A3129</name>
</gene>
<dbReference type="Pfam" id="PF13414">
    <property type="entry name" value="TPR_11"/>
    <property type="match status" value="3"/>
</dbReference>
<reference evidence="6" key="1">
    <citation type="journal article" date="2015" name="Genome Announc.">
        <title>Draft Genome Sequence of an Anaerobic Ammonium-Oxidizing Bacterium, "Candidatus Brocadia sinica".</title>
        <authorList>
            <person name="Oshiki M."/>
            <person name="Shinyako-Hata K."/>
            <person name="Satoh H."/>
            <person name="Okabe S."/>
        </authorList>
    </citation>
    <scope>NUCLEOTIDE SEQUENCE [LARGE SCALE GENOMIC DNA]</scope>
    <source>
        <strain evidence="6">JPN1</strain>
    </source>
</reference>
<dbReference type="PROSITE" id="PS50293">
    <property type="entry name" value="TPR_REGION"/>
    <property type="match status" value="3"/>
</dbReference>
<dbReference type="InterPro" id="IPR011990">
    <property type="entry name" value="TPR-like_helical_dom_sf"/>
</dbReference>
<keyword evidence="4" id="KW-1133">Transmembrane helix</keyword>
<dbReference type="Gene3D" id="1.25.40.10">
    <property type="entry name" value="Tetratricopeptide repeat domain"/>
    <property type="match status" value="2"/>
</dbReference>
<dbReference type="InterPro" id="IPR052346">
    <property type="entry name" value="O-mannosyl-transferase_TMTC"/>
</dbReference>
<organism evidence="5 6">
    <name type="scientific">Candidatus Brocadia sinica JPN1</name>
    <dbReference type="NCBI Taxonomy" id="1197129"/>
    <lineage>
        <taxon>Bacteria</taxon>
        <taxon>Pseudomonadati</taxon>
        <taxon>Planctomycetota</taxon>
        <taxon>Candidatus Brocadiia</taxon>
        <taxon>Candidatus Brocadiales</taxon>
        <taxon>Candidatus Brocadiaceae</taxon>
        <taxon>Candidatus Brocadia</taxon>
    </lineage>
</organism>
<dbReference type="EMBL" id="BAFN01000001">
    <property type="protein sequence ID" value="GAN34591.1"/>
    <property type="molecule type" value="Genomic_DNA"/>
</dbReference>
<feature type="transmembrane region" description="Helical" evidence="4">
    <location>
        <begin position="93"/>
        <end position="111"/>
    </location>
</feature>
<protein>
    <submittedName>
        <fullName evidence="5">Protein contains FOG: TPR repeat</fullName>
    </submittedName>
</protein>
<evidence type="ECO:0000256" key="3">
    <source>
        <dbReference type="PROSITE-ProRule" id="PRU00339"/>
    </source>
</evidence>
<keyword evidence="2 3" id="KW-0802">TPR repeat</keyword>
<proteinExistence type="predicted"/>
<dbReference type="RefSeq" id="WP_052564581.1">
    <property type="nucleotide sequence ID" value="NZ_BAFN01000001.1"/>
</dbReference>
<feature type="transmembrane region" description="Helical" evidence="4">
    <location>
        <begin position="326"/>
        <end position="345"/>
    </location>
</feature>
<feature type="transmembrane region" description="Helical" evidence="4">
    <location>
        <begin position="118"/>
        <end position="137"/>
    </location>
</feature>
<evidence type="ECO:0000313" key="6">
    <source>
        <dbReference type="Proteomes" id="UP000032309"/>
    </source>
</evidence>
<dbReference type="PANTHER" id="PTHR44227">
    <property type="match status" value="1"/>
</dbReference>
<dbReference type="PROSITE" id="PS50005">
    <property type="entry name" value="TPR"/>
    <property type="match status" value="5"/>
</dbReference>
<dbReference type="SMART" id="SM00028">
    <property type="entry name" value="TPR"/>
    <property type="match status" value="6"/>
</dbReference>
<feature type="repeat" description="TPR" evidence="3">
    <location>
        <begin position="672"/>
        <end position="705"/>
    </location>
</feature>
<feature type="transmembrane region" description="Helical" evidence="4">
    <location>
        <begin position="488"/>
        <end position="510"/>
    </location>
</feature>
<dbReference type="InterPro" id="IPR019734">
    <property type="entry name" value="TPR_rpt"/>
</dbReference>
<feature type="transmembrane region" description="Helical" evidence="4">
    <location>
        <begin position="365"/>
        <end position="384"/>
    </location>
</feature>
<dbReference type="SUPFAM" id="SSF48452">
    <property type="entry name" value="TPR-like"/>
    <property type="match status" value="1"/>
</dbReference>
<feature type="repeat" description="TPR" evidence="3">
    <location>
        <begin position="638"/>
        <end position="671"/>
    </location>
</feature>
<evidence type="ECO:0000256" key="4">
    <source>
        <dbReference type="SAM" id="Phobius"/>
    </source>
</evidence>
<keyword evidence="4" id="KW-0812">Transmembrane</keyword>
<keyword evidence="1" id="KW-0677">Repeat</keyword>
<keyword evidence="6" id="KW-1185">Reference proteome</keyword>
<comment type="caution">
    <text evidence="5">The sequence shown here is derived from an EMBL/GenBank/DDBJ whole genome shotgun (WGS) entry which is preliminary data.</text>
</comment>
<evidence type="ECO:0000313" key="5">
    <source>
        <dbReference type="EMBL" id="GAN34591.1"/>
    </source>
</evidence>
<feature type="transmembrane region" description="Helical" evidence="4">
    <location>
        <begin position="391"/>
        <end position="412"/>
    </location>
</feature>
<accession>A0ABQ0K0S7</accession>
<feature type="transmembrane region" description="Helical" evidence="4">
    <location>
        <begin position="418"/>
        <end position="435"/>
    </location>
</feature>
<feature type="repeat" description="TPR" evidence="3">
    <location>
        <begin position="570"/>
        <end position="603"/>
    </location>
</feature>
<dbReference type="PANTHER" id="PTHR44227:SF3">
    <property type="entry name" value="PROTEIN O-MANNOSYL-TRANSFERASE TMTC4"/>
    <property type="match status" value="1"/>
</dbReference>
<feature type="transmembrane region" description="Helical" evidence="4">
    <location>
        <begin position="143"/>
        <end position="160"/>
    </location>
</feature>
<dbReference type="Proteomes" id="UP000032309">
    <property type="component" value="Unassembled WGS sequence"/>
</dbReference>
<feature type="transmembrane region" description="Helical" evidence="4">
    <location>
        <begin position="290"/>
        <end position="310"/>
    </location>
</feature>
<feature type="repeat" description="TPR" evidence="3">
    <location>
        <begin position="536"/>
        <end position="569"/>
    </location>
</feature>
<feature type="repeat" description="TPR" evidence="3">
    <location>
        <begin position="604"/>
        <end position="637"/>
    </location>
</feature>
<evidence type="ECO:0000256" key="1">
    <source>
        <dbReference type="ARBA" id="ARBA00022737"/>
    </source>
</evidence>
<feature type="transmembrane region" description="Helical" evidence="4">
    <location>
        <begin position="7"/>
        <end position="29"/>
    </location>
</feature>